<keyword evidence="1" id="KW-0812">Transmembrane</keyword>
<organism evidence="2 3">
    <name type="scientific">Sharpea azabuensis</name>
    <dbReference type="NCBI Taxonomy" id="322505"/>
    <lineage>
        <taxon>Bacteria</taxon>
        <taxon>Bacillati</taxon>
        <taxon>Bacillota</taxon>
        <taxon>Erysipelotrichia</taxon>
        <taxon>Erysipelotrichales</taxon>
        <taxon>Coprobacillaceae</taxon>
        <taxon>Sharpea</taxon>
    </lineage>
</organism>
<dbReference type="EMBL" id="FNYK01000019">
    <property type="protein sequence ID" value="SEI71877.1"/>
    <property type="molecule type" value="Genomic_DNA"/>
</dbReference>
<accession>A0A1H6T473</accession>
<feature type="transmembrane region" description="Helical" evidence="1">
    <location>
        <begin position="110"/>
        <end position="128"/>
    </location>
</feature>
<keyword evidence="3" id="KW-1185">Reference proteome</keyword>
<dbReference type="OrthoDB" id="9929459at2"/>
<dbReference type="STRING" id="322505.SAMN04487836_10852"/>
<name>A0A1H6T473_9FIRM</name>
<reference evidence="3" key="1">
    <citation type="submission" date="2016-10" db="EMBL/GenBank/DDBJ databases">
        <authorList>
            <person name="Varghese N."/>
            <person name="Submissions S."/>
        </authorList>
    </citation>
    <scope>NUCLEOTIDE SEQUENCE [LARGE SCALE GENOMIC DNA]</scope>
    <source>
        <strain evidence="3">DSM 20406</strain>
    </source>
</reference>
<proteinExistence type="predicted"/>
<sequence>MIYLGIAWIIIIIVFILSYRRLFLRILGIRVPASIVGYQLLEENKHGDVYCFKVLYRHQGMIYKANSLETFTLPHGHYPFGHRNEYVEAYFHRRNPDQVMIASITYPQTYSLLLLLLAGVLGIIGLYHL</sequence>
<gene>
    <name evidence="2" type="ORF">SAMN04487834_10194</name>
</gene>
<dbReference type="RefSeq" id="WP_074731876.1">
    <property type="nucleotide sequence ID" value="NZ_FNYK01000019.1"/>
</dbReference>
<evidence type="ECO:0008006" key="4">
    <source>
        <dbReference type="Google" id="ProtNLM"/>
    </source>
</evidence>
<protein>
    <recommendedName>
        <fullName evidence="4">DUF3592 domain-containing protein</fullName>
    </recommendedName>
</protein>
<dbReference type="AlphaFoldDB" id="A0A1H6T473"/>
<evidence type="ECO:0000256" key="1">
    <source>
        <dbReference type="SAM" id="Phobius"/>
    </source>
</evidence>
<feature type="transmembrane region" description="Helical" evidence="1">
    <location>
        <begin position="6"/>
        <end position="23"/>
    </location>
</feature>
<keyword evidence="1" id="KW-0472">Membrane</keyword>
<dbReference type="Proteomes" id="UP000183028">
    <property type="component" value="Unassembled WGS sequence"/>
</dbReference>
<keyword evidence="1" id="KW-1133">Transmembrane helix</keyword>
<evidence type="ECO:0000313" key="3">
    <source>
        <dbReference type="Proteomes" id="UP000183028"/>
    </source>
</evidence>
<evidence type="ECO:0000313" key="2">
    <source>
        <dbReference type="EMBL" id="SEI71877.1"/>
    </source>
</evidence>